<evidence type="ECO:0000313" key="5">
    <source>
        <dbReference type="Proteomes" id="UP000887575"/>
    </source>
</evidence>
<evidence type="ECO:0000313" key="6">
    <source>
        <dbReference type="WBParaSite" id="MBELARI_LOCUS5973"/>
    </source>
</evidence>
<evidence type="ECO:0000256" key="2">
    <source>
        <dbReference type="ARBA" id="ARBA00023163"/>
    </source>
</evidence>
<dbReference type="InterPro" id="IPR052406">
    <property type="entry name" value="Chromatin_Remodeling_Comp"/>
</dbReference>
<dbReference type="Proteomes" id="UP000887575">
    <property type="component" value="Unassembled WGS sequence"/>
</dbReference>
<dbReference type="AlphaFoldDB" id="A0AAF3FH44"/>
<accession>A0AAF3FH44</accession>
<proteinExistence type="predicted"/>
<dbReference type="WBParaSite" id="MBELARI_LOCUS5973">
    <property type="protein sequence ID" value="MBELARI_LOCUS5973"/>
    <property type="gene ID" value="MBELARI_LOCUS5973"/>
</dbReference>
<dbReference type="PANTHER" id="PTHR22970:SF14">
    <property type="entry name" value="AT-RICH INTERACTIVE DOMAIN-CONTAINING PROTEIN 2"/>
    <property type="match status" value="1"/>
</dbReference>
<keyword evidence="5" id="KW-1185">Reference proteome</keyword>
<keyword evidence="3" id="KW-0539">Nucleus</keyword>
<keyword evidence="1" id="KW-0805">Transcription regulation</keyword>
<protein>
    <submittedName>
        <fullName evidence="6">Uncharacterized protein</fullName>
    </submittedName>
</protein>
<name>A0AAF3FH44_9BILA</name>
<sequence>MSVCKWPNCDATERSKWSLVTHLQDHHASDHHLRSMAIRRRDGTVPKVPPKYRSDVVRELPPHPGYTRNAAAEAIGRHAFKFLPREITDEPEGPVTRSIRLTACLILRNLARYSSEGRQQLRRHERTLCWLSLSRLEGSTVLAQLLAELHSAGSQESTLPHASSDANLPASEQSSDVPS</sequence>
<organism evidence="5 6">
    <name type="scientific">Mesorhabditis belari</name>
    <dbReference type="NCBI Taxonomy" id="2138241"/>
    <lineage>
        <taxon>Eukaryota</taxon>
        <taxon>Metazoa</taxon>
        <taxon>Ecdysozoa</taxon>
        <taxon>Nematoda</taxon>
        <taxon>Chromadorea</taxon>
        <taxon>Rhabditida</taxon>
        <taxon>Rhabditina</taxon>
        <taxon>Rhabditomorpha</taxon>
        <taxon>Rhabditoidea</taxon>
        <taxon>Rhabditidae</taxon>
        <taxon>Mesorhabditinae</taxon>
        <taxon>Mesorhabditis</taxon>
    </lineage>
</organism>
<dbReference type="PANTHER" id="PTHR22970">
    <property type="entry name" value="AT-RICH INTERACTIVE DOMAIN-CONTAINING PROTEIN 2"/>
    <property type="match status" value="1"/>
</dbReference>
<feature type="region of interest" description="Disordered" evidence="4">
    <location>
        <begin position="153"/>
        <end position="179"/>
    </location>
</feature>
<keyword evidence="2" id="KW-0804">Transcription</keyword>
<evidence type="ECO:0000256" key="4">
    <source>
        <dbReference type="SAM" id="MobiDB-lite"/>
    </source>
</evidence>
<reference evidence="6" key="1">
    <citation type="submission" date="2024-02" db="UniProtKB">
        <authorList>
            <consortium name="WormBaseParasite"/>
        </authorList>
    </citation>
    <scope>IDENTIFICATION</scope>
</reference>
<evidence type="ECO:0000256" key="3">
    <source>
        <dbReference type="ARBA" id="ARBA00023242"/>
    </source>
</evidence>
<evidence type="ECO:0000256" key="1">
    <source>
        <dbReference type="ARBA" id="ARBA00023015"/>
    </source>
</evidence>